<protein>
    <submittedName>
        <fullName evidence="1">Uncharacterized protein</fullName>
    </submittedName>
</protein>
<keyword evidence="2" id="KW-1185">Reference proteome</keyword>
<proteinExistence type="predicted"/>
<organism evidence="1 2">
    <name type="scientific">Flavobacterium kingsejongi</name>
    <dbReference type="NCBI Taxonomy" id="1678728"/>
    <lineage>
        <taxon>Bacteria</taxon>
        <taxon>Pseudomonadati</taxon>
        <taxon>Bacteroidota</taxon>
        <taxon>Flavobacteriia</taxon>
        <taxon>Flavobacteriales</taxon>
        <taxon>Flavobacteriaceae</taxon>
        <taxon>Flavobacterium</taxon>
    </lineage>
</organism>
<dbReference type="AlphaFoldDB" id="A0A2S1LP96"/>
<reference evidence="1 2" key="1">
    <citation type="submission" date="2017-04" db="EMBL/GenBank/DDBJ databases">
        <title>Complete genome sequence of Flavobacterium kingsejong AJ004.</title>
        <authorList>
            <person name="Lee P.C."/>
        </authorList>
    </citation>
    <scope>NUCLEOTIDE SEQUENCE [LARGE SCALE GENOMIC DNA]</scope>
    <source>
        <strain evidence="1 2">AJ004</strain>
    </source>
</reference>
<dbReference type="EMBL" id="CP020919">
    <property type="protein sequence ID" value="AWG25587.1"/>
    <property type="molecule type" value="Genomic_DNA"/>
</dbReference>
<accession>A0A2S1LP96</accession>
<sequence>MDFSIINELIEKYTQKACLIIEEKSKDYSYPLKNKDLLKKIVLALINDCYLSFDEKGIYA</sequence>
<dbReference type="Proteomes" id="UP000244677">
    <property type="component" value="Chromosome"/>
</dbReference>
<dbReference type="KEGG" id="fki:FK004_10270"/>
<gene>
    <name evidence="1" type="ORF">FK004_10270</name>
</gene>
<evidence type="ECO:0000313" key="2">
    <source>
        <dbReference type="Proteomes" id="UP000244677"/>
    </source>
</evidence>
<dbReference type="RefSeq" id="WP_108737165.1">
    <property type="nucleotide sequence ID" value="NZ_CP020919.1"/>
</dbReference>
<evidence type="ECO:0000313" key="1">
    <source>
        <dbReference type="EMBL" id="AWG25587.1"/>
    </source>
</evidence>
<name>A0A2S1LP96_9FLAO</name>